<organism evidence="6 7">
    <name type="scientific">Streptomyces paromomycinus</name>
    <name type="common">Streptomyces rimosus subsp. paromomycinus</name>
    <dbReference type="NCBI Taxonomy" id="92743"/>
    <lineage>
        <taxon>Bacteria</taxon>
        <taxon>Bacillati</taxon>
        <taxon>Actinomycetota</taxon>
        <taxon>Actinomycetes</taxon>
        <taxon>Kitasatosporales</taxon>
        <taxon>Streptomycetaceae</taxon>
        <taxon>Streptomyces</taxon>
    </lineage>
</organism>
<evidence type="ECO:0000256" key="4">
    <source>
        <dbReference type="ARBA" id="ARBA00023136"/>
    </source>
</evidence>
<dbReference type="GO" id="GO:0016020">
    <property type="term" value="C:membrane"/>
    <property type="evidence" value="ECO:0007669"/>
    <property type="project" value="UniProtKB-SubCell"/>
</dbReference>
<sequence length="122" mass="13222">MTLSELPSPVWPVLVLLVIQAGDAVMMVRPPKFIVDCLDGVRFPRDWWWTLTTAKAVSVSGLAVGLRVPGVAMTTTAAIVVYFLAAGAAHIRARALNSAFWVNCLGMLLLSLAVLVVSFVRW</sequence>
<name>A0A401VTV0_STREY</name>
<keyword evidence="7" id="KW-1185">Reference proteome</keyword>
<feature type="transmembrane region" description="Helical" evidence="5">
    <location>
        <begin position="98"/>
        <end position="120"/>
    </location>
</feature>
<comment type="subcellular location">
    <subcellularLocation>
        <location evidence="1">Membrane</location>
        <topology evidence="1">Multi-pass membrane protein</topology>
    </subcellularLocation>
</comment>
<dbReference type="RefSeq" id="WP_125050828.1">
    <property type="nucleotide sequence ID" value="NZ_BHZD01000001.1"/>
</dbReference>
<keyword evidence="2 5" id="KW-0812">Transmembrane</keyword>
<evidence type="ECO:0000256" key="2">
    <source>
        <dbReference type="ARBA" id="ARBA00022692"/>
    </source>
</evidence>
<evidence type="ECO:0000313" key="6">
    <source>
        <dbReference type="EMBL" id="GCD40511.1"/>
    </source>
</evidence>
<dbReference type="InterPro" id="IPR032808">
    <property type="entry name" value="DoxX"/>
</dbReference>
<dbReference type="Pfam" id="PF13564">
    <property type="entry name" value="DoxX_2"/>
    <property type="match status" value="1"/>
</dbReference>
<feature type="transmembrane region" description="Helical" evidence="5">
    <location>
        <begin position="72"/>
        <end position="91"/>
    </location>
</feature>
<dbReference type="AlphaFoldDB" id="A0A401VTV0"/>
<evidence type="ECO:0000256" key="3">
    <source>
        <dbReference type="ARBA" id="ARBA00022989"/>
    </source>
</evidence>
<keyword evidence="4 5" id="KW-0472">Membrane</keyword>
<dbReference type="EMBL" id="BHZD01000001">
    <property type="protein sequence ID" value="GCD40511.1"/>
    <property type="molecule type" value="Genomic_DNA"/>
</dbReference>
<proteinExistence type="predicted"/>
<evidence type="ECO:0008006" key="8">
    <source>
        <dbReference type="Google" id="ProtNLM"/>
    </source>
</evidence>
<gene>
    <name evidence="6" type="ORF">GKJPGBOP_00161</name>
</gene>
<keyword evidence="3 5" id="KW-1133">Transmembrane helix</keyword>
<reference evidence="6 7" key="1">
    <citation type="submission" date="2018-11" db="EMBL/GenBank/DDBJ databases">
        <title>Whole genome sequence of Streptomyces paromomycinus NBRC 15454(T).</title>
        <authorList>
            <person name="Komaki H."/>
            <person name="Tamura T."/>
        </authorList>
    </citation>
    <scope>NUCLEOTIDE SEQUENCE [LARGE SCALE GENOMIC DNA]</scope>
    <source>
        <strain evidence="6 7">NBRC 15454</strain>
    </source>
</reference>
<protein>
    <recommendedName>
        <fullName evidence="8">DoxX family protein</fullName>
    </recommendedName>
</protein>
<evidence type="ECO:0000313" key="7">
    <source>
        <dbReference type="Proteomes" id="UP000286746"/>
    </source>
</evidence>
<dbReference type="Proteomes" id="UP000286746">
    <property type="component" value="Unassembled WGS sequence"/>
</dbReference>
<evidence type="ECO:0000256" key="5">
    <source>
        <dbReference type="SAM" id="Phobius"/>
    </source>
</evidence>
<evidence type="ECO:0000256" key="1">
    <source>
        <dbReference type="ARBA" id="ARBA00004141"/>
    </source>
</evidence>
<accession>A0A401VTV0</accession>
<comment type="caution">
    <text evidence="6">The sequence shown here is derived from an EMBL/GenBank/DDBJ whole genome shotgun (WGS) entry which is preliminary data.</text>
</comment>